<gene>
    <name evidence="3" type="ORF">KFE25_008245</name>
</gene>
<dbReference type="InterPro" id="IPR001806">
    <property type="entry name" value="Small_GTPase"/>
</dbReference>
<accession>A0A8J6CD88</accession>
<keyword evidence="1" id="KW-0547">Nucleotide-binding</keyword>
<dbReference type="SMART" id="SM00176">
    <property type="entry name" value="RAN"/>
    <property type="match status" value="1"/>
</dbReference>
<evidence type="ECO:0008006" key="5">
    <source>
        <dbReference type="Google" id="ProtNLM"/>
    </source>
</evidence>
<keyword evidence="4" id="KW-1185">Reference proteome</keyword>
<protein>
    <recommendedName>
        <fullName evidence="5">GTP-binding protein</fullName>
    </recommendedName>
</protein>
<dbReference type="Proteomes" id="UP000751190">
    <property type="component" value="Unassembled WGS sequence"/>
</dbReference>
<keyword evidence="2" id="KW-0342">GTP-binding</keyword>
<sequence length="183" mass="20306">MDRPNRTQVPPLRPAVRIKIISVGEPAVGKSCLIKRYCEQRFVSKYVATIGVDYGVKPIKIRGTEVRVNFWDLAGGEEYAEIRNEFYKDAQGGILVFDVNSRQSFEALGFWRKEATALGAGGAQFVLCGNKSDVGKRVVSADEGQKFAALHGLPYFETTAKDGDNVTEMFHALFARVVEKIDL</sequence>
<dbReference type="Pfam" id="PF00071">
    <property type="entry name" value="Ras"/>
    <property type="match status" value="1"/>
</dbReference>
<dbReference type="InterPro" id="IPR005225">
    <property type="entry name" value="Small_GTP-bd"/>
</dbReference>
<dbReference type="GO" id="GO:0003924">
    <property type="term" value="F:GTPase activity"/>
    <property type="evidence" value="ECO:0007669"/>
    <property type="project" value="InterPro"/>
</dbReference>
<dbReference type="SUPFAM" id="SSF52540">
    <property type="entry name" value="P-loop containing nucleoside triphosphate hydrolases"/>
    <property type="match status" value="1"/>
</dbReference>
<name>A0A8J6CD88_DIALT</name>
<dbReference type="SMART" id="SM00174">
    <property type="entry name" value="RHO"/>
    <property type="match status" value="1"/>
</dbReference>
<dbReference type="GO" id="GO:0005525">
    <property type="term" value="F:GTP binding"/>
    <property type="evidence" value="ECO:0007669"/>
    <property type="project" value="UniProtKB-KW"/>
</dbReference>
<evidence type="ECO:0000256" key="2">
    <source>
        <dbReference type="ARBA" id="ARBA00023134"/>
    </source>
</evidence>
<dbReference type="InterPro" id="IPR027417">
    <property type="entry name" value="P-loop_NTPase"/>
</dbReference>
<comment type="caution">
    <text evidence="3">The sequence shown here is derived from an EMBL/GenBank/DDBJ whole genome shotgun (WGS) entry which is preliminary data.</text>
</comment>
<dbReference type="SMART" id="SM00175">
    <property type="entry name" value="RAB"/>
    <property type="match status" value="1"/>
</dbReference>
<dbReference type="PANTHER" id="PTHR47977">
    <property type="entry name" value="RAS-RELATED PROTEIN RAB"/>
    <property type="match status" value="1"/>
</dbReference>
<dbReference type="PROSITE" id="PS51421">
    <property type="entry name" value="RAS"/>
    <property type="match status" value="1"/>
</dbReference>
<reference evidence="3" key="1">
    <citation type="submission" date="2021-05" db="EMBL/GenBank/DDBJ databases">
        <title>The genome of the haptophyte Pavlova lutheri (Diacronema luteri, Pavlovales) - a model for lipid biosynthesis in eukaryotic algae.</title>
        <authorList>
            <person name="Hulatt C.J."/>
            <person name="Posewitz M.C."/>
        </authorList>
    </citation>
    <scope>NUCLEOTIDE SEQUENCE</scope>
    <source>
        <strain evidence="3">NIVA-4/92</strain>
    </source>
</reference>
<evidence type="ECO:0000313" key="4">
    <source>
        <dbReference type="Proteomes" id="UP000751190"/>
    </source>
</evidence>
<evidence type="ECO:0000313" key="3">
    <source>
        <dbReference type="EMBL" id="KAG8466866.1"/>
    </source>
</evidence>
<proteinExistence type="predicted"/>
<dbReference type="NCBIfam" id="TIGR00231">
    <property type="entry name" value="small_GTP"/>
    <property type="match status" value="1"/>
</dbReference>
<dbReference type="InterPro" id="IPR050227">
    <property type="entry name" value="Rab"/>
</dbReference>
<dbReference type="AlphaFoldDB" id="A0A8J6CD88"/>
<dbReference type="FunFam" id="3.40.50.300:FF:001329">
    <property type="entry name" value="Small GTP-binding protein, putative"/>
    <property type="match status" value="1"/>
</dbReference>
<dbReference type="OMA" id="NMENVVF"/>
<dbReference type="PROSITE" id="PS51419">
    <property type="entry name" value="RAB"/>
    <property type="match status" value="1"/>
</dbReference>
<dbReference type="OrthoDB" id="9989112at2759"/>
<dbReference type="PRINTS" id="PR00449">
    <property type="entry name" value="RASTRNSFRMNG"/>
</dbReference>
<organism evidence="3 4">
    <name type="scientific">Diacronema lutheri</name>
    <name type="common">Unicellular marine alga</name>
    <name type="synonym">Monochrysis lutheri</name>
    <dbReference type="NCBI Taxonomy" id="2081491"/>
    <lineage>
        <taxon>Eukaryota</taxon>
        <taxon>Haptista</taxon>
        <taxon>Haptophyta</taxon>
        <taxon>Pavlovophyceae</taxon>
        <taxon>Pavlovales</taxon>
        <taxon>Pavlovaceae</taxon>
        <taxon>Diacronema</taxon>
    </lineage>
</organism>
<dbReference type="EMBL" id="JAGTXO010000007">
    <property type="protein sequence ID" value="KAG8466866.1"/>
    <property type="molecule type" value="Genomic_DNA"/>
</dbReference>
<dbReference type="Gene3D" id="3.40.50.300">
    <property type="entry name" value="P-loop containing nucleotide triphosphate hydrolases"/>
    <property type="match status" value="1"/>
</dbReference>
<evidence type="ECO:0000256" key="1">
    <source>
        <dbReference type="ARBA" id="ARBA00022741"/>
    </source>
</evidence>
<dbReference type="SMART" id="SM00173">
    <property type="entry name" value="RAS"/>
    <property type="match status" value="1"/>
</dbReference>